<keyword evidence="2" id="KW-1133">Transmembrane helix</keyword>
<feature type="transmembrane region" description="Helical" evidence="2">
    <location>
        <begin position="21"/>
        <end position="51"/>
    </location>
</feature>
<evidence type="ECO:0000313" key="3">
    <source>
        <dbReference type="Proteomes" id="UP000887565"/>
    </source>
</evidence>
<evidence type="ECO:0000256" key="2">
    <source>
        <dbReference type="SAM" id="Phobius"/>
    </source>
</evidence>
<protein>
    <submittedName>
        <fullName evidence="4">Uncharacterized protein</fullName>
    </submittedName>
</protein>
<evidence type="ECO:0000313" key="4">
    <source>
        <dbReference type="WBParaSite" id="nRc.2.0.1.t11925-RA"/>
    </source>
</evidence>
<reference evidence="4" key="1">
    <citation type="submission" date="2022-11" db="UniProtKB">
        <authorList>
            <consortium name="WormBaseParasite"/>
        </authorList>
    </citation>
    <scope>IDENTIFICATION</scope>
</reference>
<organism evidence="3 4">
    <name type="scientific">Romanomermis culicivorax</name>
    <name type="common">Nematode worm</name>
    <dbReference type="NCBI Taxonomy" id="13658"/>
    <lineage>
        <taxon>Eukaryota</taxon>
        <taxon>Metazoa</taxon>
        <taxon>Ecdysozoa</taxon>
        <taxon>Nematoda</taxon>
        <taxon>Enoplea</taxon>
        <taxon>Dorylaimia</taxon>
        <taxon>Mermithida</taxon>
        <taxon>Mermithoidea</taxon>
        <taxon>Mermithidae</taxon>
        <taxon>Romanomermis</taxon>
    </lineage>
</organism>
<keyword evidence="3" id="KW-1185">Reference proteome</keyword>
<keyword evidence="2" id="KW-0472">Membrane</keyword>
<dbReference type="WBParaSite" id="nRc.2.0.1.t11925-RA">
    <property type="protein sequence ID" value="nRc.2.0.1.t11925-RA"/>
    <property type="gene ID" value="nRc.2.0.1.g11925"/>
</dbReference>
<dbReference type="Proteomes" id="UP000887565">
    <property type="component" value="Unplaced"/>
</dbReference>
<sequence>MPTKIERHMAYKTLNFDRLAFRFAFFISASACAIFIFPISAINAAAFRFVVIKQIQHTSSSDDDEDQIEPEDINIANNAFSHMYKDQAFSHMYKDQKGTENRKEKEDTKRKRDKKKNKKKRKMKKETKQKKETCEADCSIGRARVRRKSARATAVTDVIIRRSGWRMTQQRRRSQLLTTAVFER</sequence>
<feature type="compositionally biased region" description="Basic and acidic residues" evidence="1">
    <location>
        <begin position="92"/>
        <end position="110"/>
    </location>
</feature>
<keyword evidence="2" id="KW-0812">Transmembrane</keyword>
<accession>A0A915ICM1</accession>
<feature type="region of interest" description="Disordered" evidence="1">
    <location>
        <begin position="91"/>
        <end position="134"/>
    </location>
</feature>
<evidence type="ECO:0000256" key="1">
    <source>
        <dbReference type="SAM" id="MobiDB-lite"/>
    </source>
</evidence>
<name>A0A915ICM1_ROMCU</name>
<dbReference type="AlphaFoldDB" id="A0A915ICM1"/>
<proteinExistence type="predicted"/>
<feature type="compositionally biased region" description="Basic residues" evidence="1">
    <location>
        <begin position="111"/>
        <end position="128"/>
    </location>
</feature>